<evidence type="ECO:0000259" key="4">
    <source>
        <dbReference type="PROSITE" id="PS51387"/>
    </source>
</evidence>
<feature type="domain" description="FAD-binding PCMH-type" evidence="4">
    <location>
        <begin position="3"/>
        <end position="178"/>
    </location>
</feature>
<dbReference type="InterPro" id="IPR051312">
    <property type="entry name" value="Diverse_Substr_Oxidored"/>
</dbReference>
<dbReference type="Gene3D" id="3.30.43.10">
    <property type="entry name" value="Uridine Diphospho-n-acetylenolpyruvylglucosamine Reductase, domain 2"/>
    <property type="match status" value="1"/>
</dbReference>
<dbReference type="Proteomes" id="UP001501161">
    <property type="component" value="Unassembled WGS sequence"/>
</dbReference>
<dbReference type="InterPro" id="IPR016169">
    <property type="entry name" value="FAD-bd_PCMH_sub2"/>
</dbReference>
<dbReference type="SUPFAM" id="SSF56176">
    <property type="entry name" value="FAD-binding/transporter-associated domain-like"/>
    <property type="match status" value="1"/>
</dbReference>
<keyword evidence="1" id="KW-0285">Flavoprotein</keyword>
<sequence>MTVKPPPFEYVVATSVDHAINLVSQDEDAKFLAGGQSLIPLLSLRFASPTLLVDISRLAELRDVHRAGDVLHIGALTRHSDIHQLPLVKQDAPLLSEAAGWVAHSQVRNRGTFGGAIAHSDSAAEFPAVLLAVGATIVTRSADGERRIPCRDFFGSHFQTALRHGELLTGVELPRHAHFNRWGFSEFARRKGDYAIGGAAVNARVDERGRCTHVRAGLIAAGPGPTSAEGLDEALRDRVVDEAAVSEAVARVEGHLNPESNVHGTREYRRAVVAESLRRALLQAFDLDPAGTDRRTA</sequence>
<dbReference type="Gene3D" id="3.30.465.10">
    <property type="match status" value="1"/>
</dbReference>
<dbReference type="SUPFAM" id="SSF55447">
    <property type="entry name" value="CO dehydrogenase flavoprotein C-terminal domain-like"/>
    <property type="match status" value="1"/>
</dbReference>
<accession>A0ABN2XCE6</accession>
<dbReference type="PANTHER" id="PTHR42659:SF2">
    <property type="entry name" value="XANTHINE DEHYDROGENASE SUBUNIT C-RELATED"/>
    <property type="match status" value="1"/>
</dbReference>
<dbReference type="Pfam" id="PF03450">
    <property type="entry name" value="CO_deh_flav_C"/>
    <property type="match status" value="1"/>
</dbReference>
<dbReference type="InterPro" id="IPR005107">
    <property type="entry name" value="CO_DH_flav_C"/>
</dbReference>
<dbReference type="InterPro" id="IPR016167">
    <property type="entry name" value="FAD-bd_PCMH_sub1"/>
</dbReference>
<evidence type="ECO:0000313" key="5">
    <source>
        <dbReference type="EMBL" id="GAA2107770.1"/>
    </source>
</evidence>
<protein>
    <submittedName>
        <fullName evidence="5">Xanthine dehydrogenase family protein subunit M</fullName>
    </submittedName>
</protein>
<organism evidence="5 6">
    <name type="scientific">Nocardioides furvisabuli</name>
    <dbReference type="NCBI Taxonomy" id="375542"/>
    <lineage>
        <taxon>Bacteria</taxon>
        <taxon>Bacillati</taxon>
        <taxon>Actinomycetota</taxon>
        <taxon>Actinomycetes</taxon>
        <taxon>Propionibacteriales</taxon>
        <taxon>Nocardioidaceae</taxon>
        <taxon>Nocardioides</taxon>
    </lineage>
</organism>
<comment type="caution">
    <text evidence="5">The sequence shown here is derived from an EMBL/GenBank/DDBJ whole genome shotgun (WGS) entry which is preliminary data.</text>
</comment>
<dbReference type="Gene3D" id="3.30.390.50">
    <property type="entry name" value="CO dehydrogenase flavoprotein, C-terminal domain"/>
    <property type="match status" value="1"/>
</dbReference>
<dbReference type="SMART" id="SM01092">
    <property type="entry name" value="CO_deh_flav_C"/>
    <property type="match status" value="1"/>
</dbReference>
<keyword evidence="2" id="KW-0274">FAD</keyword>
<proteinExistence type="predicted"/>
<dbReference type="RefSeq" id="WP_231248493.1">
    <property type="nucleotide sequence ID" value="NZ_BAAAMQ010000010.1"/>
</dbReference>
<gene>
    <name evidence="5" type="ORF">GCM10009726_21580</name>
</gene>
<dbReference type="EMBL" id="BAAAMQ010000010">
    <property type="protein sequence ID" value="GAA2107770.1"/>
    <property type="molecule type" value="Genomic_DNA"/>
</dbReference>
<keyword evidence="6" id="KW-1185">Reference proteome</keyword>
<dbReference type="PANTHER" id="PTHR42659">
    <property type="entry name" value="XANTHINE DEHYDROGENASE SUBUNIT C-RELATED"/>
    <property type="match status" value="1"/>
</dbReference>
<reference evidence="6" key="1">
    <citation type="journal article" date="2019" name="Int. J. Syst. Evol. Microbiol.">
        <title>The Global Catalogue of Microorganisms (GCM) 10K type strain sequencing project: providing services to taxonomists for standard genome sequencing and annotation.</title>
        <authorList>
            <consortium name="The Broad Institute Genomics Platform"/>
            <consortium name="The Broad Institute Genome Sequencing Center for Infectious Disease"/>
            <person name="Wu L."/>
            <person name="Ma J."/>
        </authorList>
    </citation>
    <scope>NUCLEOTIDE SEQUENCE [LARGE SCALE GENOMIC DNA]</scope>
    <source>
        <strain evidence="6">JCM 13813</strain>
    </source>
</reference>
<dbReference type="InterPro" id="IPR016166">
    <property type="entry name" value="FAD-bd_PCMH"/>
</dbReference>
<keyword evidence="3" id="KW-0560">Oxidoreductase</keyword>
<evidence type="ECO:0000256" key="3">
    <source>
        <dbReference type="ARBA" id="ARBA00023002"/>
    </source>
</evidence>
<dbReference type="InterPro" id="IPR036318">
    <property type="entry name" value="FAD-bd_PCMH-like_sf"/>
</dbReference>
<dbReference type="Pfam" id="PF00941">
    <property type="entry name" value="FAD_binding_5"/>
    <property type="match status" value="1"/>
</dbReference>
<dbReference type="InterPro" id="IPR036683">
    <property type="entry name" value="CO_DH_flav_C_dom_sf"/>
</dbReference>
<dbReference type="InterPro" id="IPR002346">
    <property type="entry name" value="Mopterin_DH_FAD-bd"/>
</dbReference>
<evidence type="ECO:0000313" key="6">
    <source>
        <dbReference type="Proteomes" id="UP001501161"/>
    </source>
</evidence>
<evidence type="ECO:0000256" key="2">
    <source>
        <dbReference type="ARBA" id="ARBA00022827"/>
    </source>
</evidence>
<evidence type="ECO:0000256" key="1">
    <source>
        <dbReference type="ARBA" id="ARBA00022630"/>
    </source>
</evidence>
<dbReference type="PROSITE" id="PS51387">
    <property type="entry name" value="FAD_PCMH"/>
    <property type="match status" value="1"/>
</dbReference>
<name>A0ABN2XCE6_9ACTN</name>